<organism evidence="1 2">
    <name type="scientific">Ananas comosus</name>
    <name type="common">Pineapple</name>
    <name type="synonym">Ananas ananas</name>
    <dbReference type="NCBI Taxonomy" id="4615"/>
    <lineage>
        <taxon>Eukaryota</taxon>
        <taxon>Viridiplantae</taxon>
        <taxon>Streptophyta</taxon>
        <taxon>Embryophyta</taxon>
        <taxon>Tracheophyta</taxon>
        <taxon>Spermatophyta</taxon>
        <taxon>Magnoliopsida</taxon>
        <taxon>Liliopsida</taxon>
        <taxon>Poales</taxon>
        <taxon>Bromeliaceae</taxon>
        <taxon>Bromelioideae</taxon>
        <taxon>Ananas</taxon>
    </lineage>
</organism>
<gene>
    <name evidence="1" type="ORF">ACMD2_07569</name>
</gene>
<proteinExistence type="predicted"/>
<dbReference type="Proteomes" id="UP000092600">
    <property type="component" value="Unassembled WGS sequence"/>
</dbReference>
<evidence type="ECO:0000313" key="2">
    <source>
        <dbReference type="Proteomes" id="UP000092600"/>
    </source>
</evidence>
<dbReference type="EMBL" id="LSRQ01001821">
    <property type="protein sequence ID" value="OAY76380.1"/>
    <property type="molecule type" value="Genomic_DNA"/>
</dbReference>
<comment type="caution">
    <text evidence="1">The sequence shown here is derived from an EMBL/GenBank/DDBJ whole genome shotgun (WGS) entry which is preliminary data.</text>
</comment>
<name>A0A199VHZ1_ANACO</name>
<sequence length="62" mass="6932">MKLRKGVEYKGGACGILHVVDYPIIRKEDYTSLGIRRRGDPKKMMSGDGYRLTNTTKGEGVD</sequence>
<evidence type="ECO:0000313" key="1">
    <source>
        <dbReference type="EMBL" id="OAY76380.1"/>
    </source>
</evidence>
<reference evidence="1 2" key="1">
    <citation type="journal article" date="2016" name="DNA Res.">
        <title>The draft genome of MD-2 pineapple using hybrid error correction of long reads.</title>
        <authorList>
            <person name="Redwan R.M."/>
            <person name="Saidin A."/>
            <person name="Kumar S.V."/>
        </authorList>
    </citation>
    <scope>NUCLEOTIDE SEQUENCE [LARGE SCALE GENOMIC DNA]</scope>
    <source>
        <strain evidence="2">cv. MD2</strain>
        <tissue evidence="1">Leaf</tissue>
    </source>
</reference>
<protein>
    <submittedName>
        <fullName evidence="1">Uncharacterized protein</fullName>
    </submittedName>
</protein>
<dbReference type="AlphaFoldDB" id="A0A199VHZ1"/>
<accession>A0A199VHZ1</accession>